<gene>
    <name evidence="2" type="ORF">EM6_0542</name>
</gene>
<dbReference type="EMBL" id="AP018827">
    <property type="protein sequence ID" value="BBF79965.1"/>
    <property type="molecule type" value="Genomic_DNA"/>
</dbReference>
<evidence type="ECO:0008006" key="4">
    <source>
        <dbReference type="Google" id="ProtNLM"/>
    </source>
</evidence>
<keyword evidence="1" id="KW-1133">Transmembrane helix</keyword>
<dbReference type="AlphaFoldDB" id="A0A3G9G296"/>
<name>A0A3G9G296_9CAUL</name>
<proteinExistence type="predicted"/>
<evidence type="ECO:0000313" key="2">
    <source>
        <dbReference type="EMBL" id="BBF79965.1"/>
    </source>
</evidence>
<evidence type="ECO:0000313" key="3">
    <source>
        <dbReference type="Proteomes" id="UP000278756"/>
    </source>
</evidence>
<keyword evidence="1" id="KW-0472">Membrane</keyword>
<protein>
    <recommendedName>
        <fullName evidence="4">ABC transporter permease</fullName>
    </recommendedName>
</protein>
<dbReference type="Pfam" id="PF12040">
    <property type="entry name" value="DUF3526"/>
    <property type="match status" value="1"/>
</dbReference>
<accession>A0A3G9G296</accession>
<dbReference type="Proteomes" id="UP000278756">
    <property type="component" value="Chromosome 1"/>
</dbReference>
<reference evidence="3" key="1">
    <citation type="journal article" date="2017" name="Biotechnol. Biofuels">
        <title>Evaluation of environmental bacterial communities as a factor affecting the growth of duckweed Lemna minor.</title>
        <authorList>
            <person name="Ishizawa H."/>
            <person name="Kuroda M."/>
            <person name="Morikawa M."/>
            <person name="Ike M."/>
        </authorList>
    </citation>
    <scope>NUCLEOTIDE SEQUENCE [LARGE SCALE GENOMIC DNA]</scope>
    <source>
        <strain evidence="3">M6</strain>
    </source>
</reference>
<sequence>MTMLRFEWLLLIRSRLTLAALIVLSVLSIFAVARGLHEVARQNAVIAHLETLQKNDMSDLAKAYGPEGDAGYAAYYSFHHTYDPPSRLAFAALGQRDVLPYNLRVRALGLQAQLYEGDIFNPELALPGRFDLSFVLVYLTPLFLVVLLHDLVSGEAESGRLTLLRAAPKAGIALWLRRAGLRSALVFAAVAVPFVAGAVIAQAPVAGVMGGVALIALYVMFWTALCLLTAAFGFGSRINALVLLSQWVILVLVAPTLAHIAISRSVPVPQGVDIVLKHRQLVHGAWEVPKDLTMQRFFHSHPEWKATAPLGKTFEWKWYFAFHHLGDESVAADVATYRGRILQRQALAEGVGYLLPSVGVQAAMERLGDTDIRGYLSYQDQIKTFHTALRRFYYPYIFNRTPFPEANYALAPRFEARPYSGGIRGLYMLTWAALSAGLGGAGVWLLRKRIA</sequence>
<feature type="transmembrane region" description="Helical" evidence="1">
    <location>
        <begin position="211"/>
        <end position="234"/>
    </location>
</feature>
<dbReference type="OrthoDB" id="6016419at2"/>
<reference evidence="3" key="2">
    <citation type="journal article" date="2017" name="Plant Physiol. Biochem.">
        <title>Differential oxidative and antioxidative response of duckweed Lemna minor toward plant growth promoting/inhibiting bacteria.</title>
        <authorList>
            <person name="Ishizawa H."/>
            <person name="Kuroda M."/>
            <person name="Morikawa M."/>
            <person name="Ike M."/>
        </authorList>
    </citation>
    <scope>NUCLEOTIDE SEQUENCE [LARGE SCALE GENOMIC DNA]</scope>
    <source>
        <strain evidence="3">M6</strain>
    </source>
</reference>
<feature type="transmembrane region" description="Helical" evidence="1">
    <location>
        <begin position="184"/>
        <end position="205"/>
    </location>
</feature>
<feature type="transmembrane region" description="Helical" evidence="1">
    <location>
        <begin position="241"/>
        <end position="262"/>
    </location>
</feature>
<feature type="transmembrane region" description="Helical" evidence="1">
    <location>
        <begin position="426"/>
        <end position="446"/>
    </location>
</feature>
<evidence type="ECO:0000256" key="1">
    <source>
        <dbReference type="SAM" id="Phobius"/>
    </source>
</evidence>
<organism evidence="2 3">
    <name type="scientific">Asticcacaulis excentricus</name>
    <dbReference type="NCBI Taxonomy" id="78587"/>
    <lineage>
        <taxon>Bacteria</taxon>
        <taxon>Pseudomonadati</taxon>
        <taxon>Pseudomonadota</taxon>
        <taxon>Alphaproteobacteria</taxon>
        <taxon>Caulobacterales</taxon>
        <taxon>Caulobacteraceae</taxon>
        <taxon>Asticcacaulis</taxon>
    </lineage>
</organism>
<dbReference type="PANTHER" id="PTHR43471:SF1">
    <property type="entry name" value="ABC TRANSPORTER PERMEASE PROTEIN NOSY-RELATED"/>
    <property type="match status" value="1"/>
</dbReference>
<dbReference type="RefSeq" id="WP_126420149.1">
    <property type="nucleotide sequence ID" value="NZ_AP018827.1"/>
</dbReference>
<keyword evidence="1" id="KW-0812">Transmembrane</keyword>
<dbReference type="PANTHER" id="PTHR43471">
    <property type="entry name" value="ABC TRANSPORTER PERMEASE"/>
    <property type="match status" value="1"/>
</dbReference>
<dbReference type="InterPro" id="IPR021913">
    <property type="entry name" value="DUF3526"/>
</dbReference>